<organism evidence="3 4">
    <name type="scientific">Pseudoalteromonas ruthenica</name>
    <dbReference type="NCBI Taxonomy" id="151081"/>
    <lineage>
        <taxon>Bacteria</taxon>
        <taxon>Pseudomonadati</taxon>
        <taxon>Pseudomonadota</taxon>
        <taxon>Gammaproteobacteria</taxon>
        <taxon>Alteromonadales</taxon>
        <taxon>Pseudoalteromonadaceae</taxon>
        <taxon>Pseudoalteromonas</taxon>
    </lineage>
</organism>
<proteinExistence type="predicted"/>
<name>A0A0F4PPM5_9GAMM</name>
<evidence type="ECO:0000256" key="1">
    <source>
        <dbReference type="SAM" id="SignalP"/>
    </source>
</evidence>
<dbReference type="GO" id="GO:0016740">
    <property type="term" value="F:transferase activity"/>
    <property type="evidence" value="ECO:0007669"/>
    <property type="project" value="InterPro"/>
</dbReference>
<keyword evidence="4" id="KW-1185">Reference proteome</keyword>
<protein>
    <submittedName>
        <fullName evidence="3">ErfK/YbiS/YcfS/YnhG family protein</fullName>
    </submittedName>
</protein>
<evidence type="ECO:0000313" key="3">
    <source>
        <dbReference type="EMBL" id="KJY97084.1"/>
    </source>
</evidence>
<dbReference type="OrthoDB" id="9804204at2"/>
<feature type="chain" id="PRO_5002474561" evidence="1">
    <location>
        <begin position="25"/>
        <end position="253"/>
    </location>
</feature>
<evidence type="ECO:0000259" key="2">
    <source>
        <dbReference type="Pfam" id="PF03734"/>
    </source>
</evidence>
<gene>
    <name evidence="3" type="ORF">TW72_14710</name>
</gene>
<dbReference type="eggNOG" id="COG3786">
    <property type="taxonomic scope" value="Bacteria"/>
</dbReference>
<dbReference type="InterPro" id="IPR005490">
    <property type="entry name" value="LD_TPept_cat_dom"/>
</dbReference>
<dbReference type="PATRIC" id="fig|151081.8.peg.618"/>
<dbReference type="Proteomes" id="UP000033664">
    <property type="component" value="Unassembled WGS sequence"/>
</dbReference>
<evidence type="ECO:0000313" key="4">
    <source>
        <dbReference type="Proteomes" id="UP000033664"/>
    </source>
</evidence>
<dbReference type="Pfam" id="PF03734">
    <property type="entry name" value="YkuD"/>
    <property type="match status" value="1"/>
</dbReference>
<sequence length="253" mass="27816">MAMNNTLLSLLLLISTLMSGGAASKPQPIMLNNQQLVVVVTDSWTDIQGDMLLFERSEQKRWQRVGEPSAVVIGRTGLAWGLGLHPAQPGQQKVEGDGKAPAGIFALGEAFGYLPSLKTGLEYQAMDAGDYCIDVKGSPYYNQMVNTREVGSQAVEGSSEAMRRDIHSQDELYKKGVIVAHNPDNIDGAGSCIFMHLWRAADKPTAGCTAMDEADMDRLLAWLDKRKHPLMVILPRVEYALKRAHWQLPALPR</sequence>
<keyword evidence="1" id="KW-0732">Signal</keyword>
<dbReference type="EMBL" id="JXXZ01000013">
    <property type="protein sequence ID" value="KJY97084.1"/>
    <property type="molecule type" value="Genomic_DNA"/>
</dbReference>
<feature type="signal peptide" evidence="1">
    <location>
        <begin position="1"/>
        <end position="24"/>
    </location>
</feature>
<dbReference type="AlphaFoldDB" id="A0A0F4PPM5"/>
<comment type="caution">
    <text evidence="3">The sequence shown here is derived from an EMBL/GenBank/DDBJ whole genome shotgun (WGS) entry which is preliminary data.</text>
</comment>
<reference evidence="3 4" key="1">
    <citation type="journal article" date="2015" name="BMC Genomics">
        <title>Genome mining reveals unlocked bioactive potential of marine Gram-negative bacteria.</title>
        <authorList>
            <person name="Machado H."/>
            <person name="Sonnenschein E.C."/>
            <person name="Melchiorsen J."/>
            <person name="Gram L."/>
        </authorList>
    </citation>
    <scope>NUCLEOTIDE SEQUENCE [LARGE SCALE GENOMIC DNA]</scope>
    <source>
        <strain evidence="3 4">S3137</strain>
    </source>
</reference>
<feature type="domain" description="L,D-TPase catalytic" evidence="2">
    <location>
        <begin position="64"/>
        <end position="226"/>
    </location>
</feature>
<dbReference type="PANTHER" id="PTHR38589:SF1">
    <property type="entry name" value="BLR0621 PROTEIN"/>
    <property type="match status" value="1"/>
</dbReference>
<dbReference type="PANTHER" id="PTHR38589">
    <property type="entry name" value="BLR0621 PROTEIN"/>
    <property type="match status" value="1"/>
</dbReference>
<accession>A0A0F4PPM5</accession>